<name>Q98RX9_GUITH</name>
<dbReference type="AlphaFoldDB" id="Q98RX9"/>
<evidence type="ECO:0000313" key="2">
    <source>
        <dbReference type="Proteomes" id="UP000242167"/>
    </source>
</evidence>
<gene>
    <name evidence="1" type="primary">orf236</name>
</gene>
<dbReference type="PIR" id="B90086">
    <property type="entry name" value="B90086"/>
</dbReference>
<dbReference type="Proteomes" id="UP000242167">
    <property type="component" value="Nucleomorph 1"/>
</dbReference>
<reference evidence="1 2" key="1">
    <citation type="journal article" date="2001" name="Nature">
        <title>The highly reduced genome of an enslaved algal nucleus.</title>
        <authorList>
            <person name="Douglas S."/>
            <person name="Zauner S."/>
            <person name="Fraunholz M."/>
            <person name="Beaton M."/>
            <person name="Penny S."/>
            <person name="Deng L."/>
            <person name="Wu X."/>
            <person name="Reith M."/>
            <person name="Cavalier-Smith T."/>
            <person name="Maier U."/>
        </authorList>
    </citation>
    <scope>NUCLEOTIDE SEQUENCE [LARGE SCALE GENOMIC DNA]</scope>
</reference>
<keyword evidence="1" id="KW-0542">Nucleomorph</keyword>
<organism evidence="1 2">
    <name type="scientific">Guillardia theta</name>
    <name type="common">Cryptophyte</name>
    <name type="synonym">Cryptomonas phi</name>
    <dbReference type="NCBI Taxonomy" id="55529"/>
    <lineage>
        <taxon>Eukaryota</taxon>
        <taxon>Cryptophyceae</taxon>
        <taxon>Pyrenomonadales</taxon>
        <taxon>Geminigeraceae</taxon>
        <taxon>Guillardia</taxon>
    </lineage>
</organism>
<evidence type="ECO:0000313" key="1">
    <source>
        <dbReference type="EMBL" id="AAK39821.1"/>
    </source>
</evidence>
<geneLocation type="nucleomorph" evidence="1"/>
<accession>Q98RX9</accession>
<dbReference type="RefSeq" id="XP_001713526.1">
    <property type="nucleotide sequence ID" value="XM_001713474.1"/>
</dbReference>
<proteinExistence type="predicted"/>
<sequence length="236" mass="28068">MFVKNTKQLLNSNFSKNFYKNLYVDGKIHHGFLNQFHFSSESLINLSFLIPLSLKYKIILNIITKIFYSLNVFKLLLNNKTSEKFIGILFLFNPNFEIFLLNNKNVKNLEIENNLLSNLITVFSYCNNTKLFLQIIKRKFSNSKFTIAIDCSIFTKLNFIFIYFYKFTILSNRNLLIKIIKNLRKLLKNGKLRLVIYEIQQNPKNDGFYEFFHFINDNSILNKLMILLRNLPNKNL</sequence>
<dbReference type="GeneID" id="857309"/>
<dbReference type="EMBL" id="AF165818">
    <property type="protein sequence ID" value="AAK39821.1"/>
    <property type="molecule type" value="Genomic_DNA"/>
</dbReference>
<protein>
    <submittedName>
        <fullName evidence="1">Uncharacterized protein</fullName>
    </submittedName>
</protein>